<dbReference type="FunFam" id="3.40.50.300:FF:001389">
    <property type="entry name" value="ATP-dependent DNA helicase RecQ"/>
    <property type="match status" value="1"/>
</dbReference>
<evidence type="ECO:0000313" key="11">
    <source>
        <dbReference type="EMBL" id="KZT06011.1"/>
    </source>
</evidence>
<evidence type="ECO:0000256" key="1">
    <source>
        <dbReference type="ARBA" id="ARBA00005446"/>
    </source>
</evidence>
<dbReference type="InterPro" id="IPR014001">
    <property type="entry name" value="Helicase_ATP-bd"/>
</dbReference>
<keyword evidence="3 7" id="KW-0378">Hydrolase</keyword>
<feature type="domain" description="Helicase ATP-binding" evidence="9">
    <location>
        <begin position="26"/>
        <end position="194"/>
    </location>
</feature>
<dbReference type="STRING" id="1314785.A0A165E0J0"/>
<keyword evidence="4 7" id="KW-0347">Helicase</keyword>
<keyword evidence="12" id="KW-1185">Reference proteome</keyword>
<dbReference type="GO" id="GO:0005634">
    <property type="term" value="C:nucleus"/>
    <property type="evidence" value="ECO:0007669"/>
    <property type="project" value="UniProtKB-SubCell"/>
</dbReference>
<comment type="similarity">
    <text evidence="1 7">Belongs to the helicase family. RecQ subfamily.</text>
</comment>
<evidence type="ECO:0000256" key="7">
    <source>
        <dbReference type="RuleBase" id="RU364117"/>
    </source>
</evidence>
<dbReference type="SMART" id="SM00490">
    <property type="entry name" value="HELICc"/>
    <property type="match status" value="1"/>
</dbReference>
<dbReference type="Pfam" id="PF16124">
    <property type="entry name" value="RecQ_Zn_bind"/>
    <property type="match status" value="1"/>
</dbReference>
<evidence type="ECO:0000259" key="9">
    <source>
        <dbReference type="PROSITE" id="PS51192"/>
    </source>
</evidence>
<dbReference type="GO" id="GO:0005524">
    <property type="term" value="F:ATP binding"/>
    <property type="evidence" value="ECO:0007669"/>
    <property type="project" value="UniProtKB-KW"/>
</dbReference>
<evidence type="ECO:0000256" key="5">
    <source>
        <dbReference type="ARBA" id="ARBA00022840"/>
    </source>
</evidence>
<dbReference type="PROSITE" id="PS51194">
    <property type="entry name" value="HELICASE_CTER"/>
    <property type="match status" value="1"/>
</dbReference>
<feature type="coiled-coil region" evidence="8">
    <location>
        <begin position="514"/>
        <end position="541"/>
    </location>
</feature>
<dbReference type="InterPro" id="IPR032284">
    <property type="entry name" value="RecQ_Zn-bd"/>
</dbReference>
<dbReference type="PANTHER" id="PTHR13710">
    <property type="entry name" value="DNA HELICASE RECQ FAMILY MEMBER"/>
    <property type="match status" value="1"/>
</dbReference>
<organism evidence="11 12">
    <name type="scientific">Laetiporus sulphureus 93-53</name>
    <dbReference type="NCBI Taxonomy" id="1314785"/>
    <lineage>
        <taxon>Eukaryota</taxon>
        <taxon>Fungi</taxon>
        <taxon>Dikarya</taxon>
        <taxon>Basidiomycota</taxon>
        <taxon>Agaricomycotina</taxon>
        <taxon>Agaricomycetes</taxon>
        <taxon>Polyporales</taxon>
        <taxon>Laetiporus</taxon>
    </lineage>
</organism>
<dbReference type="GO" id="GO:0009378">
    <property type="term" value="F:four-way junction helicase activity"/>
    <property type="evidence" value="ECO:0007669"/>
    <property type="project" value="TreeGrafter"/>
</dbReference>
<dbReference type="InterPro" id="IPR036388">
    <property type="entry name" value="WH-like_DNA-bd_sf"/>
</dbReference>
<evidence type="ECO:0000256" key="6">
    <source>
        <dbReference type="ARBA" id="ARBA00034617"/>
    </source>
</evidence>
<dbReference type="EC" id="5.6.2.4" evidence="7"/>
<evidence type="ECO:0000256" key="3">
    <source>
        <dbReference type="ARBA" id="ARBA00022801"/>
    </source>
</evidence>
<dbReference type="Gene3D" id="3.40.50.300">
    <property type="entry name" value="P-loop containing nucleotide triphosphate hydrolases"/>
    <property type="match status" value="2"/>
</dbReference>
<dbReference type="NCBIfam" id="TIGR00614">
    <property type="entry name" value="recQ_fam"/>
    <property type="match status" value="1"/>
</dbReference>
<dbReference type="OrthoDB" id="2507344at2759"/>
<dbReference type="RefSeq" id="XP_040763751.1">
    <property type="nucleotide sequence ID" value="XM_040909064.1"/>
</dbReference>
<comment type="catalytic activity">
    <reaction evidence="6 7">
        <text>Couples ATP hydrolysis with the unwinding of duplex DNA by translocating in the 3'-5' direction.</text>
        <dbReference type="EC" id="5.6.2.4"/>
    </reaction>
</comment>
<gene>
    <name evidence="11" type="ORF">LAESUDRAFT_726588</name>
</gene>
<dbReference type="Pfam" id="PF00270">
    <property type="entry name" value="DEAD"/>
    <property type="match status" value="1"/>
</dbReference>
<dbReference type="InterPro" id="IPR004589">
    <property type="entry name" value="DNA_helicase_ATP-dep_RecQ"/>
</dbReference>
<dbReference type="GeneID" id="63826093"/>
<keyword evidence="5 7" id="KW-0067">ATP-binding</keyword>
<dbReference type="GO" id="GO:0005694">
    <property type="term" value="C:chromosome"/>
    <property type="evidence" value="ECO:0007669"/>
    <property type="project" value="TreeGrafter"/>
</dbReference>
<dbReference type="GO" id="GO:0016887">
    <property type="term" value="F:ATP hydrolysis activity"/>
    <property type="evidence" value="ECO:0007669"/>
    <property type="project" value="RHEA"/>
</dbReference>
<dbReference type="InterPro" id="IPR001650">
    <property type="entry name" value="Helicase_C-like"/>
</dbReference>
<evidence type="ECO:0000313" key="12">
    <source>
        <dbReference type="Proteomes" id="UP000076871"/>
    </source>
</evidence>
<dbReference type="Proteomes" id="UP000076871">
    <property type="component" value="Unassembled WGS sequence"/>
</dbReference>
<protein>
    <recommendedName>
        <fullName evidence="7">ATP-dependent DNA helicase</fullName>
        <ecNumber evidence="7">5.6.2.4</ecNumber>
    </recommendedName>
</protein>
<dbReference type="EMBL" id="KV427627">
    <property type="protein sequence ID" value="KZT06011.1"/>
    <property type="molecule type" value="Genomic_DNA"/>
</dbReference>
<evidence type="ECO:0000256" key="2">
    <source>
        <dbReference type="ARBA" id="ARBA00022741"/>
    </source>
</evidence>
<evidence type="ECO:0000259" key="10">
    <source>
        <dbReference type="PROSITE" id="PS51194"/>
    </source>
</evidence>
<dbReference type="Gene3D" id="1.10.10.10">
    <property type="entry name" value="Winged helix-like DNA-binding domain superfamily/Winged helix DNA-binding domain"/>
    <property type="match status" value="1"/>
</dbReference>
<dbReference type="AlphaFoldDB" id="A0A165E0J0"/>
<comment type="subcellular location">
    <subcellularLocation>
        <location evidence="7">Nucleus</location>
    </subcellularLocation>
</comment>
<proteinExistence type="inferred from homology"/>
<dbReference type="CDD" id="cd18018">
    <property type="entry name" value="DEXHc_RecQ4-like"/>
    <property type="match status" value="1"/>
</dbReference>
<evidence type="ECO:0000256" key="4">
    <source>
        <dbReference type="ARBA" id="ARBA00022806"/>
    </source>
</evidence>
<reference evidence="11 12" key="1">
    <citation type="journal article" date="2016" name="Mol. Biol. Evol.">
        <title>Comparative Genomics of Early-Diverging Mushroom-Forming Fungi Provides Insights into the Origins of Lignocellulose Decay Capabilities.</title>
        <authorList>
            <person name="Nagy L.G."/>
            <person name="Riley R."/>
            <person name="Tritt A."/>
            <person name="Adam C."/>
            <person name="Daum C."/>
            <person name="Floudas D."/>
            <person name="Sun H."/>
            <person name="Yadav J.S."/>
            <person name="Pangilinan J."/>
            <person name="Larsson K.H."/>
            <person name="Matsuura K."/>
            <person name="Barry K."/>
            <person name="Labutti K."/>
            <person name="Kuo R."/>
            <person name="Ohm R.A."/>
            <person name="Bhattacharya S.S."/>
            <person name="Shirouzu T."/>
            <person name="Yoshinaga Y."/>
            <person name="Martin F.M."/>
            <person name="Grigoriev I.V."/>
            <person name="Hibbett D.S."/>
        </authorList>
    </citation>
    <scope>NUCLEOTIDE SEQUENCE [LARGE SCALE GENOMIC DNA]</scope>
    <source>
        <strain evidence="11 12">93-53</strain>
    </source>
</reference>
<dbReference type="SMART" id="SM00487">
    <property type="entry name" value="DEXDc"/>
    <property type="match status" value="1"/>
</dbReference>
<feature type="domain" description="Helicase C-terminal" evidence="10">
    <location>
        <begin position="219"/>
        <end position="372"/>
    </location>
</feature>
<evidence type="ECO:0000256" key="8">
    <source>
        <dbReference type="SAM" id="Coils"/>
    </source>
</evidence>
<dbReference type="GO" id="GO:0005737">
    <property type="term" value="C:cytoplasm"/>
    <property type="evidence" value="ECO:0007669"/>
    <property type="project" value="TreeGrafter"/>
</dbReference>
<name>A0A165E0J0_9APHY</name>
<accession>A0A165E0J0</accession>
<keyword evidence="7" id="KW-0539">Nucleus</keyword>
<keyword evidence="8" id="KW-0175">Coiled coil</keyword>
<dbReference type="InterPro" id="IPR011545">
    <property type="entry name" value="DEAD/DEAH_box_helicase_dom"/>
</dbReference>
<dbReference type="SUPFAM" id="SSF52540">
    <property type="entry name" value="P-loop containing nucleoside triphosphate hydrolases"/>
    <property type="match status" value="1"/>
</dbReference>
<dbReference type="InParanoid" id="A0A165E0J0"/>
<dbReference type="InterPro" id="IPR027417">
    <property type="entry name" value="P-loop_NTPase"/>
</dbReference>
<keyword evidence="2 7" id="KW-0547">Nucleotide-binding</keyword>
<dbReference type="GO" id="GO:0000724">
    <property type="term" value="P:double-strand break repair via homologous recombination"/>
    <property type="evidence" value="ECO:0007669"/>
    <property type="project" value="TreeGrafter"/>
</dbReference>
<sequence length="746" mass="83259">MEQARKVLTETFGLPSFRLSQEPAIQRLLVDNENTLVVFPTGGGKSLTYQVPALCLEGLTLVVSPLLSLMKDQVDALVQAGVKAASLDSTLTRERAAWVKDEVLSGSLKILYVSPERLNNEAFLAMMRRINISLLAVDESHCISQWGASFRPDYLKIARFAEEFDVPRVVCLTATATKKVVEDICTGFHIDKEAGVFRAPVYRPNLAFQVQVAQTADEKLKHLVPLLQSRTGPAIVYVTLQKQAEEIADILCSHGLMATAYHAGLPSEERERVQTDFMQSENGIVCATIAFGMGIDKANIRHVVHYHAPKTLENYSQEVGRAGRDGLESTCLMFLSSDDIPVLEGFARGDTCAKRDLELWLQEIALQEPALDGTLAFNHYQQSKTYDIKPTFLNQCYAQLELHHKYLRAVTPFYSVYEISARTDDGWAMVLEDRSPAATAIREHWKCNRKGDTYKIDVVTAAEYSKIDRAEIARQVSNWQIDGCISVKASQVRARYQILNPLPKTTAGIQELANELYERMLDREQEAVAKLRQVIRFATNDNCFANAISSYFGDEDTVLLCGKCSFCTTGTGIEFTPQTESVPDPEQLQAILQACPERDDPRLLARMAFGITSPRLRAGKWSTSHPLFGSMVSVDFNALVAAFDKECQKVGYANSQSHTSTSALRTMQKRSYTQSAYFARGSSSSRGGAPKALFSTHAWPALAQYVRPLPATLGFETRAKVPMPPYHGFMGNWTRHLHRLMRWSHI</sequence>
<dbReference type="GO" id="GO:0003676">
    <property type="term" value="F:nucleic acid binding"/>
    <property type="evidence" value="ECO:0007669"/>
    <property type="project" value="InterPro"/>
</dbReference>
<dbReference type="GO" id="GO:0043138">
    <property type="term" value="F:3'-5' DNA helicase activity"/>
    <property type="evidence" value="ECO:0007669"/>
    <property type="project" value="UniProtKB-EC"/>
</dbReference>
<comment type="catalytic activity">
    <reaction evidence="7">
        <text>ATP + H2O = ADP + phosphate + H(+)</text>
        <dbReference type="Rhea" id="RHEA:13065"/>
        <dbReference type="ChEBI" id="CHEBI:15377"/>
        <dbReference type="ChEBI" id="CHEBI:15378"/>
        <dbReference type="ChEBI" id="CHEBI:30616"/>
        <dbReference type="ChEBI" id="CHEBI:43474"/>
        <dbReference type="ChEBI" id="CHEBI:456216"/>
    </reaction>
</comment>
<dbReference type="Pfam" id="PF00271">
    <property type="entry name" value="Helicase_C"/>
    <property type="match status" value="1"/>
</dbReference>
<dbReference type="PROSITE" id="PS51192">
    <property type="entry name" value="HELICASE_ATP_BIND_1"/>
    <property type="match status" value="1"/>
</dbReference>
<dbReference type="PANTHER" id="PTHR13710:SF120">
    <property type="entry name" value="BIFUNCTIONAL 3'-5' EXONUCLEASE_ATP-DEPENDENT HELICASE WRN"/>
    <property type="match status" value="1"/>
</dbReference>